<gene>
    <name evidence="3" type="ORF">Ray17_58</name>
</gene>
<dbReference type="PANTHER" id="PTHR37813:SF1">
    <property type="entry name" value="FELS-2 PROPHAGE PROTEIN"/>
    <property type="match status" value="1"/>
</dbReference>
<name>A0A386K728_9CAUD</name>
<keyword evidence="2" id="KW-0472">Membrane</keyword>
<dbReference type="PANTHER" id="PTHR37813">
    <property type="entry name" value="FELS-2 PROPHAGE PROTEIN"/>
    <property type="match status" value="1"/>
</dbReference>
<reference evidence="4" key="1">
    <citation type="submission" date="2018-08" db="EMBL/GenBank/DDBJ databases">
        <authorList>
            <person name="Showalter R."/>
            <person name="Adat I."/>
            <person name="Raab R."/>
            <person name="Temple L."/>
        </authorList>
    </citation>
    <scope>NUCLEOTIDE SEQUENCE [LARGE SCALE GENOMIC DNA]</scope>
</reference>
<keyword evidence="1" id="KW-0175">Coiled coil</keyword>
<organism evidence="3 4">
    <name type="scientific">Bacillus phage Ray17</name>
    <dbReference type="NCBI Taxonomy" id="2315627"/>
    <lineage>
        <taxon>Viruses</taxon>
        <taxon>Duplodnaviria</taxon>
        <taxon>Heunggongvirae</taxon>
        <taxon>Uroviricota</taxon>
        <taxon>Caudoviricetes</taxon>
        <taxon>Trautnerviridae</taxon>
        <taxon>Polsinellivirinae</taxon>
        <taxon>Splendidredvirus</taxon>
        <taxon>Splendidredvirus ray17</taxon>
    </lineage>
</organism>
<evidence type="ECO:0000313" key="3">
    <source>
        <dbReference type="EMBL" id="AYD80959.1"/>
    </source>
</evidence>
<accession>A0A386K728</accession>
<feature type="transmembrane region" description="Helical" evidence="2">
    <location>
        <begin position="687"/>
        <end position="710"/>
    </location>
</feature>
<feature type="coiled-coil region" evidence="1">
    <location>
        <begin position="131"/>
        <end position="181"/>
    </location>
</feature>
<dbReference type="Gene3D" id="1.20.120.20">
    <property type="entry name" value="Apolipoprotein"/>
    <property type="match status" value="2"/>
</dbReference>
<keyword evidence="2" id="KW-0812">Transmembrane</keyword>
<evidence type="ECO:0000256" key="2">
    <source>
        <dbReference type="SAM" id="Phobius"/>
    </source>
</evidence>
<feature type="transmembrane region" description="Helical" evidence="2">
    <location>
        <begin position="722"/>
        <end position="743"/>
    </location>
</feature>
<evidence type="ECO:0000313" key="4">
    <source>
        <dbReference type="Proteomes" id="UP000281415"/>
    </source>
</evidence>
<keyword evidence="2" id="KW-1133">Transmembrane helix</keyword>
<proteinExistence type="predicted"/>
<keyword evidence="4" id="KW-1185">Reference proteome</keyword>
<dbReference type="EMBL" id="MH752385">
    <property type="protein sequence ID" value="AYD80959.1"/>
    <property type="molecule type" value="Genomic_DNA"/>
</dbReference>
<evidence type="ECO:0000256" key="1">
    <source>
        <dbReference type="SAM" id="Coils"/>
    </source>
</evidence>
<protein>
    <submittedName>
        <fullName evidence="3">Tape measure protein</fullName>
    </submittedName>
</protein>
<dbReference type="Proteomes" id="UP000281415">
    <property type="component" value="Segment"/>
</dbReference>
<sequence length="1084" mass="116418">MDTRLEAHVTANIRQFESRMARVNAIARATANHVIVEVDARTNRFEGAMNRLARMMNSLSTVIGGALQGAMQSAFPAMVPAVSSLVGVVGSLGPVIGANVGQLGALSSAFGTAGIGAIGYGALAVTSISGVIKSSQDLEKLQAKLDDATSAKERAKIMEQIKNLQNSLGKEEKEALKTLQEFKDNWRDIGTMVQKPILKTFGMSLNTFKLTLNSLIPMFDGLAKEGVGLAKSMDKAFKAPDMQRFISYLNKEAPGAFASFGRSAGNVLRTVFNLIVAFGPAGKSMTQSIEGMTQSWVKWSAHLGESEKFKAFMAYAQKNGPKLWQVIGNISSALTSLFTGFAPLSADMMTTLVDLTAKFKTWAASAKNSKEFQDFIGYIRTNGPVVWSTLGQISKTVINLMKGMAPFGQQVLEVVNGFVSWTAATTAAHPAIGRFMGVAISLTGVLRALTPVIISFETLFNGFSGVKKAVDLMKKFKTTAAGIKLANAIMQLKSFTRATIAMNVEAAKTKFTAMINGLKNLGATLKLRIAMMAAFIKQQAVMAAQSVAASARMAAAWTVMKIQSFITMLKNGIIQMGLWIKNMALMAAQSVANATRMAVAWTVLKITSFITMMKNGIIQMGLWIKNMALMAVQTVANAARIAAAWVVMQISSFVSMMSSGISMMLAFGRQLVVTAALATANAVRMAAAWVIAMGPIGWITAAVIGLVALIVANWDTVKTVTIAVWGVISSWLSTVWTGIKTIATSIWSGLKSFFTSMWSGTKTVFTSVWNGIKSVATSVWNAISSSAKSIWNGIKSALTSIWNGIKSVATSVWNGLKSFFTSWLNAQKRLFTTVWNAVKTAVTAVWRAIVSVGKSVWNGLKSFFTSLLRGIKTVFTTTWNAVKSTVTNVWNGLKSTASRVFNAMKSSITSIMNNVKSKIKAIWNSVMSFFKGINLASIGRNIMQGLINGVTGMWGKVKSTFSRLTNAIPKTIKKVLGIHSPSRVMRDQVGYHIGTGLAKGIDGSTRLVSSAASSLAKSAIPKVPDIAGMSGLSATASLSQSIDANLGEYDVPDKEIVLHLNGREVGRGIYKDVKQFINMEDSRR</sequence>